<dbReference type="AlphaFoldDB" id="A0A4R4J347"/>
<evidence type="ECO:0000256" key="2">
    <source>
        <dbReference type="SAM" id="SignalP"/>
    </source>
</evidence>
<feature type="chain" id="PRO_5020237490" evidence="2">
    <location>
        <begin position="23"/>
        <end position="136"/>
    </location>
</feature>
<comment type="caution">
    <text evidence="3">The sequence shown here is derived from an EMBL/GenBank/DDBJ whole genome shotgun (WGS) entry which is preliminary data.</text>
</comment>
<evidence type="ECO:0000256" key="1">
    <source>
        <dbReference type="SAM" id="MobiDB-lite"/>
    </source>
</evidence>
<dbReference type="EMBL" id="PUJX01000019">
    <property type="protein sequence ID" value="TDB47923.1"/>
    <property type="molecule type" value="Genomic_DNA"/>
</dbReference>
<proteinExistence type="predicted"/>
<dbReference type="RefSeq" id="WP_132347066.1">
    <property type="nucleotide sequence ID" value="NZ_CAWOLF010000019.1"/>
</dbReference>
<organism evidence="3 4">
    <name type="scientific">Photorhabdus luminescens subsp. mexicana</name>
    <dbReference type="NCBI Taxonomy" id="2100167"/>
    <lineage>
        <taxon>Bacteria</taxon>
        <taxon>Pseudomonadati</taxon>
        <taxon>Pseudomonadota</taxon>
        <taxon>Gammaproteobacteria</taxon>
        <taxon>Enterobacterales</taxon>
        <taxon>Morganellaceae</taxon>
        <taxon>Photorhabdus</taxon>
    </lineage>
</organism>
<accession>A0A4R4J347</accession>
<reference evidence="3 4" key="1">
    <citation type="journal article" date="2019" name="Int. J. Syst. Evol. Microbiol.">
        <title>Photorhabdus khanii subsp. guanajuatensis subsp. nov., isolated from Heterorhabditis atacamensis, and Photorhabdus luminescens subsp. mexicana subsp. nov., isolated from Heterorhabditis mexicana entomopathogenic nematodes.</title>
        <authorList>
            <person name="Machado R.A.R."/>
            <person name="Bruno P."/>
            <person name="Arce C.C.M."/>
            <person name="Liechti N."/>
            <person name="Kohler A."/>
            <person name="Bernal J."/>
            <person name="Bruggmann R."/>
            <person name="Turlings T.C.J."/>
        </authorList>
    </citation>
    <scope>NUCLEOTIDE SEQUENCE [LARGE SCALE GENOMIC DNA]</scope>
    <source>
        <strain evidence="3 4">MEX47-22</strain>
    </source>
</reference>
<name>A0A4R4J347_PHOLU</name>
<evidence type="ECO:0000313" key="4">
    <source>
        <dbReference type="Proteomes" id="UP000295550"/>
    </source>
</evidence>
<keyword evidence="2" id="KW-0732">Signal</keyword>
<evidence type="ECO:0000313" key="3">
    <source>
        <dbReference type="EMBL" id="TDB47923.1"/>
    </source>
</evidence>
<feature type="compositionally biased region" description="Polar residues" evidence="1">
    <location>
        <begin position="40"/>
        <end position="50"/>
    </location>
</feature>
<protein>
    <submittedName>
        <fullName evidence="3">Uncharacterized protein</fullName>
    </submittedName>
</protein>
<dbReference type="Proteomes" id="UP000295550">
    <property type="component" value="Unassembled WGS sequence"/>
</dbReference>
<sequence length="136" mass="15153">MKKSMLRLSAAMGVLSCSLAMAAPSVDPNSVYGEPPAANSGLTPPQQQRNTNDQSAIIVLRLENFKLMGTFTVPEEIGHLSVMQINNKTYVLSEQPDKRLTGLWIGRNEVGQEALCGYLNNSMRVQKCYYILFRER</sequence>
<gene>
    <name evidence="3" type="ORF">C5468_17775</name>
</gene>
<feature type="region of interest" description="Disordered" evidence="1">
    <location>
        <begin position="31"/>
        <end position="50"/>
    </location>
</feature>
<feature type="signal peptide" evidence="2">
    <location>
        <begin position="1"/>
        <end position="22"/>
    </location>
</feature>